<dbReference type="InterPro" id="IPR002831">
    <property type="entry name" value="Tscrpt_reg_TrmB_N"/>
</dbReference>
<sequence>MVNMLDPVGLNSVEELAYRLLIAAVEADRTELREHSGIGDERLAEALRSMEAKGLVREVTPGRYAAVAPDIALGAPLLRRQQALDWARRSLEELTEEYRANARRRDASQLVEVLPNRAAMRERLLHLQDNAREEVLGFCLAAPVAMTADENDAEPAALARGVAYRVIYERALLEEAGMQADVAQAIKLGERARAIPRLPVRLTIADREIALLTLVAHPGISEPTAALIRGGTLMEAMLALFESQWERAIPLSVMDGGLSLETAPCPLDPDDLYLLSLLVAGVPDKSIATQLGLSQRTVQRRVAGLMEAAGVQTRMQLAWHAAREGWLRPGV</sequence>
<dbReference type="Gene3D" id="1.10.10.10">
    <property type="entry name" value="Winged helix-like DNA-binding domain superfamily/Winged helix DNA-binding domain"/>
    <property type="match status" value="2"/>
</dbReference>
<dbReference type="InterPro" id="IPR036388">
    <property type="entry name" value="WH-like_DNA-bd_sf"/>
</dbReference>
<comment type="caution">
    <text evidence="2">The sequence shown here is derived from an EMBL/GenBank/DDBJ whole genome shotgun (WGS) entry which is preliminary data.</text>
</comment>
<reference evidence="2" key="2">
    <citation type="submission" date="2020-09" db="EMBL/GenBank/DDBJ databases">
        <authorList>
            <person name="Sun Q."/>
            <person name="Ohkuma M."/>
        </authorList>
    </citation>
    <scope>NUCLEOTIDE SEQUENCE</scope>
    <source>
        <strain evidence="2">JCM 13064</strain>
    </source>
</reference>
<dbReference type="PANTHER" id="PTHR34293:SF1">
    <property type="entry name" value="HTH-TYPE TRANSCRIPTIONAL REGULATOR TRMBL2"/>
    <property type="match status" value="1"/>
</dbReference>
<dbReference type="Pfam" id="PF01978">
    <property type="entry name" value="TrmB"/>
    <property type="match status" value="1"/>
</dbReference>
<organism evidence="2 3">
    <name type="scientific">Sphaerisporangium melleum</name>
    <dbReference type="NCBI Taxonomy" id="321316"/>
    <lineage>
        <taxon>Bacteria</taxon>
        <taxon>Bacillati</taxon>
        <taxon>Actinomycetota</taxon>
        <taxon>Actinomycetes</taxon>
        <taxon>Streptosporangiales</taxon>
        <taxon>Streptosporangiaceae</taxon>
        <taxon>Sphaerisporangium</taxon>
    </lineage>
</organism>
<evidence type="ECO:0000313" key="2">
    <source>
        <dbReference type="EMBL" id="GGL21343.1"/>
    </source>
</evidence>
<accession>A0A917RRQ6</accession>
<dbReference type="GO" id="GO:0003677">
    <property type="term" value="F:DNA binding"/>
    <property type="evidence" value="ECO:0007669"/>
    <property type="project" value="InterPro"/>
</dbReference>
<evidence type="ECO:0000313" key="3">
    <source>
        <dbReference type="Proteomes" id="UP000645217"/>
    </source>
</evidence>
<reference evidence="2" key="1">
    <citation type="journal article" date="2014" name="Int. J. Syst. Evol. Microbiol.">
        <title>Complete genome sequence of Corynebacterium casei LMG S-19264T (=DSM 44701T), isolated from a smear-ripened cheese.</title>
        <authorList>
            <consortium name="US DOE Joint Genome Institute (JGI-PGF)"/>
            <person name="Walter F."/>
            <person name="Albersmeier A."/>
            <person name="Kalinowski J."/>
            <person name="Ruckert C."/>
        </authorList>
    </citation>
    <scope>NUCLEOTIDE SEQUENCE</scope>
    <source>
        <strain evidence="2">JCM 13064</strain>
    </source>
</reference>
<dbReference type="GO" id="GO:0006355">
    <property type="term" value="P:regulation of DNA-templated transcription"/>
    <property type="evidence" value="ECO:0007669"/>
    <property type="project" value="InterPro"/>
</dbReference>
<name>A0A917RRQ6_9ACTN</name>
<protein>
    <submittedName>
        <fullName evidence="2">Transcriptional regulator</fullName>
    </submittedName>
</protein>
<proteinExistence type="predicted"/>
<dbReference type="Proteomes" id="UP000645217">
    <property type="component" value="Unassembled WGS sequence"/>
</dbReference>
<dbReference type="PANTHER" id="PTHR34293">
    <property type="entry name" value="HTH-TYPE TRANSCRIPTIONAL REGULATOR TRMBL2"/>
    <property type="match status" value="1"/>
</dbReference>
<dbReference type="SUPFAM" id="SSF46894">
    <property type="entry name" value="C-terminal effector domain of the bipartite response regulators"/>
    <property type="match status" value="1"/>
</dbReference>
<dbReference type="AlphaFoldDB" id="A0A917RRQ6"/>
<dbReference type="EMBL" id="BMNT01000079">
    <property type="protein sequence ID" value="GGL21343.1"/>
    <property type="molecule type" value="Genomic_DNA"/>
</dbReference>
<dbReference type="SMART" id="SM00421">
    <property type="entry name" value="HTH_LUXR"/>
    <property type="match status" value="1"/>
</dbReference>
<evidence type="ECO:0000259" key="1">
    <source>
        <dbReference type="SMART" id="SM00421"/>
    </source>
</evidence>
<dbReference type="InterPro" id="IPR016032">
    <property type="entry name" value="Sig_transdc_resp-reg_C-effctor"/>
</dbReference>
<dbReference type="InterPro" id="IPR000792">
    <property type="entry name" value="Tscrpt_reg_LuxR_C"/>
</dbReference>
<gene>
    <name evidence="2" type="ORF">GCM10007964_74100</name>
</gene>
<keyword evidence="3" id="KW-1185">Reference proteome</keyword>
<feature type="domain" description="HTH luxR-type" evidence="1">
    <location>
        <begin position="264"/>
        <end position="321"/>
    </location>
</feature>
<dbReference type="InterPro" id="IPR051797">
    <property type="entry name" value="TrmB-like"/>
</dbReference>